<protein>
    <submittedName>
        <fullName evidence="4">Amidohydrolase</fullName>
    </submittedName>
</protein>
<accession>A0A345ZR58</accession>
<evidence type="ECO:0000256" key="2">
    <source>
        <dbReference type="PIRSR" id="PIRSR005962-1"/>
    </source>
</evidence>
<dbReference type="FunFam" id="3.30.70.360:FF:000001">
    <property type="entry name" value="N-acetyldiaminopimelate deacetylase"/>
    <property type="match status" value="1"/>
</dbReference>
<dbReference type="PIRSF" id="PIRSF005962">
    <property type="entry name" value="Pept_M20D_amidohydro"/>
    <property type="match status" value="1"/>
</dbReference>
<dbReference type="PANTHER" id="PTHR11014:SF63">
    <property type="entry name" value="METALLOPEPTIDASE, PUTATIVE (AFU_ORTHOLOGUE AFUA_6G09600)-RELATED"/>
    <property type="match status" value="1"/>
</dbReference>
<dbReference type="AlphaFoldDB" id="A0A345ZR58"/>
<dbReference type="GO" id="GO:0046872">
    <property type="term" value="F:metal ion binding"/>
    <property type="evidence" value="ECO:0007669"/>
    <property type="project" value="UniProtKB-KW"/>
</dbReference>
<dbReference type="RefSeq" id="WP_115688061.1">
    <property type="nucleotide sequence ID" value="NZ_CP031417.1"/>
</dbReference>
<keyword evidence="2" id="KW-0464">Manganese</keyword>
<keyword evidence="1 4" id="KW-0378">Hydrolase</keyword>
<name>A0A345ZR58_9HYPH</name>
<dbReference type="InterPro" id="IPR002933">
    <property type="entry name" value="Peptidase_M20"/>
</dbReference>
<feature type="domain" description="Peptidase M20 dimerisation" evidence="3">
    <location>
        <begin position="188"/>
        <end position="278"/>
    </location>
</feature>
<sequence>MANLEKINSYRDDLVRIRHDLHQHPELGFQETRTSDIIARQLAAWGIEVHRNIGGTGVVGVLAGQGGAGRRIGLRAEMDALPIEEATNLPYRSRNPGVFHGCGHDGHMAMLLGAARYLAEMRDFPGTAVFIFQPAEEGLGGARAMIADGLFARFPCDEIYAAHNDPTGPFGTMTSRPGAAMAAADFIDITIRGRGAHAAEPHRAVDPVAVGVALVQALQTIVSRNVDPLHSAVVSITKFQAGNAHNVIPHTAELAGTVRTFEAETRALVASRMRDICTGLATSFNANIDLAIRPVFSVLENSAPHTVAAATIAAGLFGDDKIDANAPLRLTSEDFADMLKVVPGAYFLLGQTEGPALHNAHYIFDDALIPRGSLMLATLVEQRTRQ</sequence>
<evidence type="ECO:0000313" key="5">
    <source>
        <dbReference type="Proteomes" id="UP000254889"/>
    </source>
</evidence>
<dbReference type="GO" id="GO:0050118">
    <property type="term" value="F:N-acetyldiaminopimelate deacetylase activity"/>
    <property type="evidence" value="ECO:0007669"/>
    <property type="project" value="UniProtKB-ARBA"/>
</dbReference>
<dbReference type="OrthoDB" id="9777385at2"/>
<feature type="binding site" evidence="2">
    <location>
        <position position="104"/>
    </location>
    <ligand>
        <name>Mn(2+)</name>
        <dbReference type="ChEBI" id="CHEBI:29035"/>
        <label>2</label>
    </ligand>
</feature>
<feature type="binding site" evidence="2">
    <location>
        <position position="163"/>
    </location>
    <ligand>
        <name>Mn(2+)</name>
        <dbReference type="ChEBI" id="CHEBI:29035"/>
        <label>2</label>
    </ligand>
</feature>
<gene>
    <name evidence="4" type="ORF">DW352_02060</name>
</gene>
<dbReference type="SUPFAM" id="SSF55031">
    <property type="entry name" value="Bacterial exopeptidase dimerisation domain"/>
    <property type="match status" value="1"/>
</dbReference>
<dbReference type="NCBIfam" id="TIGR01891">
    <property type="entry name" value="amidohydrolases"/>
    <property type="match status" value="1"/>
</dbReference>
<dbReference type="KEGG" id="ptaw:DW352_02060"/>
<dbReference type="InterPro" id="IPR011650">
    <property type="entry name" value="Peptidase_M20_dimer"/>
</dbReference>
<keyword evidence="2" id="KW-0479">Metal-binding</keyword>
<proteinExistence type="predicted"/>
<organism evidence="4 5">
    <name type="scientific">Pseudolabrys taiwanensis</name>
    <dbReference type="NCBI Taxonomy" id="331696"/>
    <lineage>
        <taxon>Bacteria</taxon>
        <taxon>Pseudomonadati</taxon>
        <taxon>Pseudomonadota</taxon>
        <taxon>Alphaproteobacteria</taxon>
        <taxon>Hyphomicrobiales</taxon>
        <taxon>Xanthobacteraceae</taxon>
        <taxon>Pseudolabrys</taxon>
    </lineage>
</organism>
<dbReference type="Gene3D" id="3.30.70.360">
    <property type="match status" value="1"/>
</dbReference>
<dbReference type="EMBL" id="CP031417">
    <property type="protein sequence ID" value="AXK79405.1"/>
    <property type="molecule type" value="Genomic_DNA"/>
</dbReference>
<dbReference type="CDD" id="cd05666">
    <property type="entry name" value="M20_Acy1-like"/>
    <property type="match status" value="1"/>
</dbReference>
<evidence type="ECO:0000259" key="3">
    <source>
        <dbReference type="Pfam" id="PF07687"/>
    </source>
</evidence>
<dbReference type="Gene3D" id="3.40.630.10">
    <property type="entry name" value="Zn peptidases"/>
    <property type="match status" value="1"/>
</dbReference>
<dbReference type="InterPro" id="IPR017439">
    <property type="entry name" value="Amidohydrolase"/>
</dbReference>
<dbReference type="Pfam" id="PF01546">
    <property type="entry name" value="Peptidase_M20"/>
    <property type="match status" value="1"/>
</dbReference>
<dbReference type="PANTHER" id="PTHR11014">
    <property type="entry name" value="PEPTIDASE M20 FAMILY MEMBER"/>
    <property type="match status" value="1"/>
</dbReference>
<dbReference type="InterPro" id="IPR036264">
    <property type="entry name" value="Bact_exopeptidase_dim_dom"/>
</dbReference>
<feature type="binding site" evidence="2">
    <location>
        <position position="137"/>
    </location>
    <ligand>
        <name>Mn(2+)</name>
        <dbReference type="ChEBI" id="CHEBI:29035"/>
        <label>2</label>
    </ligand>
</feature>
<dbReference type="SUPFAM" id="SSF53187">
    <property type="entry name" value="Zn-dependent exopeptidases"/>
    <property type="match status" value="1"/>
</dbReference>
<feature type="binding site" evidence="2">
    <location>
        <position position="102"/>
    </location>
    <ligand>
        <name>Mn(2+)</name>
        <dbReference type="ChEBI" id="CHEBI:29035"/>
        <label>2</label>
    </ligand>
</feature>
<feature type="binding site" evidence="2">
    <location>
        <position position="358"/>
    </location>
    <ligand>
        <name>Mn(2+)</name>
        <dbReference type="ChEBI" id="CHEBI:29035"/>
        <label>2</label>
    </ligand>
</feature>
<dbReference type="Pfam" id="PF07687">
    <property type="entry name" value="M20_dimer"/>
    <property type="match status" value="1"/>
</dbReference>
<comment type="cofactor">
    <cofactor evidence="2">
        <name>Mn(2+)</name>
        <dbReference type="ChEBI" id="CHEBI:29035"/>
    </cofactor>
    <text evidence="2">The Mn(2+) ion enhances activity.</text>
</comment>
<dbReference type="Proteomes" id="UP000254889">
    <property type="component" value="Chromosome"/>
</dbReference>
<evidence type="ECO:0000313" key="4">
    <source>
        <dbReference type="EMBL" id="AXK79405.1"/>
    </source>
</evidence>
<dbReference type="GO" id="GO:0019877">
    <property type="term" value="P:diaminopimelate biosynthetic process"/>
    <property type="evidence" value="ECO:0007669"/>
    <property type="project" value="UniProtKB-ARBA"/>
</dbReference>
<evidence type="ECO:0000256" key="1">
    <source>
        <dbReference type="ARBA" id="ARBA00022801"/>
    </source>
</evidence>
<keyword evidence="5" id="KW-1185">Reference proteome</keyword>
<reference evidence="4 5" key="1">
    <citation type="submission" date="2018-07" db="EMBL/GenBank/DDBJ databases">
        <authorList>
            <person name="Quirk P.G."/>
            <person name="Krulwich T.A."/>
        </authorList>
    </citation>
    <scope>NUCLEOTIDE SEQUENCE [LARGE SCALE GENOMIC DNA]</scope>
    <source>
        <strain evidence="4 5">CC-BB4</strain>
    </source>
</reference>